<evidence type="ECO:0000313" key="2">
    <source>
        <dbReference type="EMBL" id="GLQ70566.1"/>
    </source>
</evidence>
<comment type="caution">
    <text evidence="2">The sequence shown here is derived from an EMBL/GenBank/DDBJ whole genome shotgun (WGS) entry which is preliminary data.</text>
</comment>
<feature type="region of interest" description="Disordered" evidence="1">
    <location>
        <begin position="1"/>
        <end position="27"/>
    </location>
</feature>
<sequence>MESPAAARSETVEFGERGSTIVSGPGQNRSASVWAISFILPLSDACAKALSASGRWLMSGLKRGRPLAAKIRATAVSDEAMAPRP</sequence>
<name>A0ABQ5X3Z8_9PROT</name>
<reference evidence="3" key="1">
    <citation type="journal article" date="2019" name="Int. J. Syst. Evol. Microbiol.">
        <title>The Global Catalogue of Microorganisms (GCM) 10K type strain sequencing project: providing services to taxonomists for standard genome sequencing and annotation.</title>
        <authorList>
            <consortium name="The Broad Institute Genomics Platform"/>
            <consortium name="The Broad Institute Genome Sequencing Center for Infectious Disease"/>
            <person name="Wu L."/>
            <person name="Ma J."/>
        </authorList>
    </citation>
    <scope>NUCLEOTIDE SEQUENCE [LARGE SCALE GENOMIC DNA]</scope>
    <source>
        <strain evidence="3">NBRC 3250</strain>
    </source>
</reference>
<accession>A0ABQ5X3Z8</accession>
<evidence type="ECO:0000313" key="3">
    <source>
        <dbReference type="Proteomes" id="UP001156672"/>
    </source>
</evidence>
<organism evidence="2 3">
    <name type="scientific">Gluconobacter albidus</name>
    <dbReference type="NCBI Taxonomy" id="318683"/>
    <lineage>
        <taxon>Bacteria</taxon>
        <taxon>Pseudomonadati</taxon>
        <taxon>Pseudomonadota</taxon>
        <taxon>Alphaproteobacteria</taxon>
        <taxon>Acetobacterales</taxon>
        <taxon>Acetobacteraceae</taxon>
        <taxon>Gluconobacter</taxon>
    </lineage>
</organism>
<keyword evidence="3" id="KW-1185">Reference proteome</keyword>
<protein>
    <submittedName>
        <fullName evidence="2">Uncharacterized protein</fullName>
    </submittedName>
</protein>
<dbReference type="Proteomes" id="UP001156672">
    <property type="component" value="Unassembled WGS sequence"/>
</dbReference>
<dbReference type="EMBL" id="BSNW01000050">
    <property type="protein sequence ID" value="GLQ70566.1"/>
    <property type="molecule type" value="Genomic_DNA"/>
</dbReference>
<proteinExistence type="predicted"/>
<evidence type="ECO:0000256" key="1">
    <source>
        <dbReference type="SAM" id="MobiDB-lite"/>
    </source>
</evidence>
<gene>
    <name evidence="2" type="ORF">GCM10007866_30190</name>
</gene>